<dbReference type="AlphaFoldDB" id="A0AAW8M262"/>
<reference evidence="2" key="1">
    <citation type="submission" date="2023-07" db="EMBL/GenBank/DDBJ databases">
        <title>Sorghum-associated microbial communities from plants grown in Nebraska, USA.</title>
        <authorList>
            <person name="Schachtman D."/>
        </authorList>
    </citation>
    <scope>NUCLEOTIDE SEQUENCE</scope>
    <source>
        <strain evidence="2">1457</strain>
    </source>
</reference>
<name>A0AAW8M262_AGRTU</name>
<protein>
    <recommendedName>
        <fullName evidence="1">DUF3885 domain-containing protein</fullName>
    </recommendedName>
</protein>
<dbReference type="EMBL" id="JAVDSW010000009">
    <property type="protein sequence ID" value="MDR6705360.1"/>
    <property type="molecule type" value="Genomic_DNA"/>
</dbReference>
<organism evidence="2 3">
    <name type="scientific">Agrobacterium tumefaciens</name>
    <dbReference type="NCBI Taxonomy" id="358"/>
    <lineage>
        <taxon>Bacteria</taxon>
        <taxon>Pseudomonadati</taxon>
        <taxon>Pseudomonadota</taxon>
        <taxon>Alphaproteobacteria</taxon>
        <taxon>Hyphomicrobiales</taxon>
        <taxon>Rhizobiaceae</taxon>
        <taxon>Rhizobium/Agrobacterium group</taxon>
        <taxon>Agrobacterium</taxon>
        <taxon>Agrobacterium tumefaciens complex</taxon>
    </lineage>
</organism>
<evidence type="ECO:0000313" key="2">
    <source>
        <dbReference type="EMBL" id="MDR6705360.1"/>
    </source>
</evidence>
<proteinExistence type="predicted"/>
<comment type="caution">
    <text evidence="2">The sequence shown here is derived from an EMBL/GenBank/DDBJ whole genome shotgun (WGS) entry which is preliminary data.</text>
</comment>
<sequence length="121" mass="14065">MHPDTPIQQDFEREWASFYANRRPLGWMLRSDQLLAWVRFHSLPNSKRYPENKAEKDIILGRAYSLANETLGADASCWQIECRKEEVNPPYWDVVVGGATAKTFADGDETRWCANVSETRW</sequence>
<dbReference type="InterPro" id="IPR024976">
    <property type="entry name" value="DUF3885"/>
</dbReference>
<evidence type="ECO:0000313" key="3">
    <source>
        <dbReference type="Proteomes" id="UP001265315"/>
    </source>
</evidence>
<dbReference type="Proteomes" id="UP001265315">
    <property type="component" value="Unassembled WGS sequence"/>
</dbReference>
<gene>
    <name evidence="2" type="ORF">J2W61_005235</name>
</gene>
<dbReference type="RefSeq" id="WP_131861642.1">
    <property type="nucleotide sequence ID" value="NZ_JAVDSW010000009.1"/>
</dbReference>
<evidence type="ECO:0000259" key="1">
    <source>
        <dbReference type="Pfam" id="PF13021"/>
    </source>
</evidence>
<accession>A0AAW8M262</accession>
<dbReference type="Pfam" id="PF13021">
    <property type="entry name" value="DUF3885"/>
    <property type="match status" value="1"/>
</dbReference>
<feature type="domain" description="DUF3885" evidence="1">
    <location>
        <begin position="26"/>
        <end position="85"/>
    </location>
</feature>